<dbReference type="PANTHER" id="PTHR43881">
    <property type="entry name" value="GAMMA-GLUTAMYLTRANSPEPTIDASE (AFU_ORTHOLOGUE AFUA_4G13580)"/>
    <property type="match status" value="1"/>
</dbReference>
<keyword evidence="4" id="KW-1185">Reference proteome</keyword>
<evidence type="ECO:0000256" key="2">
    <source>
        <dbReference type="PIRSR" id="PIRSR600101-2"/>
    </source>
</evidence>
<gene>
    <name evidence="3" type="ORF">XAT740_LOCUS2860</name>
</gene>
<dbReference type="Gene3D" id="1.10.246.130">
    <property type="match status" value="1"/>
</dbReference>
<dbReference type="NCBIfam" id="TIGR00066">
    <property type="entry name" value="g_glut_trans"/>
    <property type="match status" value="1"/>
</dbReference>
<dbReference type="Proteomes" id="UP000663828">
    <property type="component" value="Unassembled WGS sequence"/>
</dbReference>
<evidence type="ECO:0000313" key="4">
    <source>
        <dbReference type="Proteomes" id="UP000663828"/>
    </source>
</evidence>
<dbReference type="Pfam" id="PF01019">
    <property type="entry name" value="G_glu_transpept"/>
    <property type="match status" value="1"/>
</dbReference>
<dbReference type="PANTHER" id="PTHR43881:SF1">
    <property type="entry name" value="GAMMA-GLUTAMYLTRANSPEPTIDASE (AFU_ORTHOLOGUE AFUA_4G13580)"/>
    <property type="match status" value="1"/>
</dbReference>
<accession>A0A813SFH1</accession>
<dbReference type="GO" id="GO:0036374">
    <property type="term" value="F:glutathione hydrolase activity"/>
    <property type="evidence" value="ECO:0007669"/>
    <property type="project" value="InterPro"/>
</dbReference>
<feature type="active site" description="Nucleophile" evidence="1">
    <location>
        <position position="380"/>
    </location>
</feature>
<sequence>MSTKSEYLKLNEKIHFDFQSRRSVVYGTNGIVASSQPLACEAGLEILRKGGNAADAAVAVAAALNVTEPCSCGIGGDCFVLFYDEKTKKVSGLNGSGRSPKNLTLEKLREKGIQGDSIPPNNLNSVTVPGAVDAFIQTIKSFGSGKISFDEIFTPAIRLAENGYPVSEITANSWANGEKILKEASHNANDMLKNGRAPKSGEIMKMPKLAKTFREIISKGRDGFYKGYVAQSIVDLIQSKGGEMTLEDLEEHQTTIVEPISFLYQRENLPSVRIWECPPNGQGLVALLSLGILQELQKQKKISSLEQYEHNSAEYLHILIESLRLAFADGRYFIHDPTFEQIPIENLLSESYLSKRTEHFQTTSINKNLKHGNPVNSSDTVYFAVTDAQGNACSFIFSNYMGFGTGAIPDNCGFTLQNRGSNFILDQNHPNCFQSQKRPYHTIIPSMITYENGDLFACYGVMGGFMQPQGHVQVFCNLLHYQMNIQHALDLPRFCIGPFIPNGNEEDQCPSEIFFEDGIDENVLKKLQSYGHQVKTIKSFERAMFGRGQIIYRVYNEENQLVWAAASDPRGDGHATGY</sequence>
<name>A0A813SFH1_ADIRI</name>
<dbReference type="EMBL" id="CAJNOR010000105">
    <property type="protein sequence ID" value="CAF0798660.1"/>
    <property type="molecule type" value="Genomic_DNA"/>
</dbReference>
<dbReference type="InterPro" id="IPR052896">
    <property type="entry name" value="GGT-like_enzyme"/>
</dbReference>
<evidence type="ECO:0000256" key="1">
    <source>
        <dbReference type="PIRSR" id="PIRSR600101-1"/>
    </source>
</evidence>
<dbReference type="GO" id="GO:0006751">
    <property type="term" value="P:glutathione catabolic process"/>
    <property type="evidence" value="ECO:0007669"/>
    <property type="project" value="InterPro"/>
</dbReference>
<dbReference type="InterPro" id="IPR043138">
    <property type="entry name" value="GGT_lsub"/>
</dbReference>
<evidence type="ECO:0000313" key="3">
    <source>
        <dbReference type="EMBL" id="CAF0798660.1"/>
    </source>
</evidence>
<proteinExistence type="predicted"/>
<dbReference type="InterPro" id="IPR043137">
    <property type="entry name" value="GGT_ssub_C"/>
</dbReference>
<dbReference type="Gene3D" id="3.60.20.40">
    <property type="match status" value="1"/>
</dbReference>
<comment type="caution">
    <text evidence="3">The sequence shown here is derived from an EMBL/GenBank/DDBJ whole genome shotgun (WGS) entry which is preliminary data.</text>
</comment>
<dbReference type="SUPFAM" id="SSF56235">
    <property type="entry name" value="N-terminal nucleophile aminohydrolases (Ntn hydrolases)"/>
    <property type="match status" value="1"/>
</dbReference>
<dbReference type="AlphaFoldDB" id="A0A813SFH1"/>
<dbReference type="InterPro" id="IPR000101">
    <property type="entry name" value="GGT_peptidase"/>
</dbReference>
<protein>
    <recommendedName>
        <fullName evidence="5">Gamma-glutamyltransferase</fullName>
    </recommendedName>
</protein>
<dbReference type="PRINTS" id="PR01210">
    <property type="entry name" value="GGTRANSPTASE"/>
</dbReference>
<reference evidence="3" key="1">
    <citation type="submission" date="2021-02" db="EMBL/GenBank/DDBJ databases">
        <authorList>
            <person name="Nowell W R."/>
        </authorList>
    </citation>
    <scope>NUCLEOTIDE SEQUENCE</scope>
</reference>
<evidence type="ECO:0008006" key="5">
    <source>
        <dbReference type="Google" id="ProtNLM"/>
    </source>
</evidence>
<organism evidence="3 4">
    <name type="scientific">Adineta ricciae</name>
    <name type="common">Rotifer</name>
    <dbReference type="NCBI Taxonomy" id="249248"/>
    <lineage>
        <taxon>Eukaryota</taxon>
        <taxon>Metazoa</taxon>
        <taxon>Spiralia</taxon>
        <taxon>Gnathifera</taxon>
        <taxon>Rotifera</taxon>
        <taxon>Eurotatoria</taxon>
        <taxon>Bdelloidea</taxon>
        <taxon>Adinetida</taxon>
        <taxon>Adinetidae</taxon>
        <taxon>Adineta</taxon>
    </lineage>
</organism>
<dbReference type="InterPro" id="IPR029055">
    <property type="entry name" value="Ntn_hydrolases_N"/>
</dbReference>
<feature type="binding site" evidence="2">
    <location>
        <position position="464"/>
    </location>
    <ligand>
        <name>L-glutamate</name>
        <dbReference type="ChEBI" id="CHEBI:29985"/>
    </ligand>
</feature>